<feature type="region of interest" description="Disordered" evidence="1">
    <location>
        <begin position="1"/>
        <end position="21"/>
    </location>
</feature>
<reference evidence="3" key="1">
    <citation type="submission" date="2022-05" db="EMBL/GenBank/DDBJ databases">
        <title>A methanotrophic Mycobacterium dominates a cave microbial ecosystem.</title>
        <authorList>
            <person name="Van Spanning R.J.M."/>
            <person name="Guan Q."/>
            <person name="Melkonian C."/>
            <person name="Gallant J."/>
            <person name="Polerecky L."/>
            <person name="Flot J.-F."/>
            <person name="Brandt B.W."/>
            <person name="Braster M."/>
            <person name="Iturbe Espinoza P."/>
            <person name="Aerts J."/>
            <person name="Meima-Franke M."/>
            <person name="Piersma S.R."/>
            <person name="Bunduc C."/>
            <person name="Ummels R."/>
            <person name="Pain A."/>
            <person name="Fleming E.J."/>
            <person name="van der Wel N."/>
            <person name="Gherman V.D."/>
            <person name="Sarbu S.M."/>
            <person name="Bodelier P.L.E."/>
            <person name="Bitter W."/>
        </authorList>
    </citation>
    <scope>NUCLEOTIDE SEQUENCE</scope>
    <source>
        <strain evidence="3">Sulfur Cave</strain>
    </source>
</reference>
<dbReference type="EMBL" id="CP097320">
    <property type="protein sequence ID" value="UQX11824.1"/>
    <property type="molecule type" value="Genomic_DNA"/>
</dbReference>
<name>A0ABY4QMI7_9MYCO</name>
<dbReference type="InterPro" id="IPR002123">
    <property type="entry name" value="Plipid/glycerol_acylTrfase"/>
</dbReference>
<protein>
    <submittedName>
        <fullName evidence="3">1-acyl-sn-glycerol-3-phosphate acyltransferase</fullName>
    </submittedName>
</protein>
<dbReference type="SMART" id="SM00563">
    <property type="entry name" value="PlsC"/>
    <property type="match status" value="1"/>
</dbReference>
<gene>
    <name evidence="3" type="ORF">M5I08_05225</name>
</gene>
<evidence type="ECO:0000313" key="3">
    <source>
        <dbReference type="EMBL" id="UQX11824.1"/>
    </source>
</evidence>
<accession>A0ABY4QMI7</accession>
<keyword evidence="3" id="KW-0012">Acyltransferase</keyword>
<feature type="domain" description="Phospholipid/glycerol acyltransferase" evidence="2">
    <location>
        <begin position="105"/>
        <end position="240"/>
    </location>
</feature>
<keyword evidence="3" id="KW-0808">Transferase</keyword>
<proteinExistence type="predicted"/>
<evidence type="ECO:0000313" key="4">
    <source>
        <dbReference type="Proteomes" id="UP001056610"/>
    </source>
</evidence>
<dbReference type="Pfam" id="PF01553">
    <property type="entry name" value="Acyltransferase"/>
    <property type="match status" value="1"/>
</dbReference>
<evidence type="ECO:0000256" key="1">
    <source>
        <dbReference type="SAM" id="MobiDB-lite"/>
    </source>
</evidence>
<sequence length="317" mass="33695">MGRVATAWPRPELHAGGYPPRGGSHLTSLARADAESHYASLSRAILRLLARGCPPVTTEARFASPSSRPCLATPRGCRRIRLGCRKRSCPGPTAHPRGPRRCSSAVAAVPRLERLGGGRIGHNRVDALPTSFVGRADVAANLAVRMMACIIEVIPIDRASLRQLPGVVDTVAARLRAGQTVVAFPEGTTWCGLPRDDAGRDAAGGEAGQSHRGSGPFYPAMFQAAVDTGRPVQPLRLRCHHRDGSVSTVPAYVGDDTLLRSIGRVLVARRTVAQVYVEALQLPGAGRRELARRCQAAISTTAASHPAHQPRRPVLAS</sequence>
<dbReference type="Proteomes" id="UP001056610">
    <property type="component" value="Chromosome"/>
</dbReference>
<organism evidence="3 4">
    <name type="scientific">Candidatus Mycobacterium methanotrophicum</name>
    <dbReference type="NCBI Taxonomy" id="2943498"/>
    <lineage>
        <taxon>Bacteria</taxon>
        <taxon>Bacillati</taxon>
        <taxon>Actinomycetota</taxon>
        <taxon>Actinomycetes</taxon>
        <taxon>Mycobacteriales</taxon>
        <taxon>Mycobacteriaceae</taxon>
        <taxon>Mycobacterium</taxon>
    </lineage>
</organism>
<evidence type="ECO:0000259" key="2">
    <source>
        <dbReference type="SMART" id="SM00563"/>
    </source>
</evidence>
<keyword evidence="4" id="KW-1185">Reference proteome</keyword>
<dbReference type="GO" id="GO:0016746">
    <property type="term" value="F:acyltransferase activity"/>
    <property type="evidence" value="ECO:0007669"/>
    <property type="project" value="UniProtKB-KW"/>
</dbReference>